<gene>
    <name evidence="1" type="ORF">KTH90_07155</name>
</gene>
<organism evidence="1 2">
    <name type="scientific">Diplocloster modestus</name>
    <dbReference type="NCBI Taxonomy" id="2850322"/>
    <lineage>
        <taxon>Bacteria</taxon>
        <taxon>Bacillati</taxon>
        <taxon>Bacillota</taxon>
        <taxon>Clostridia</taxon>
        <taxon>Lachnospirales</taxon>
        <taxon>Lachnospiraceae</taxon>
        <taxon>Diplocloster</taxon>
    </lineage>
</organism>
<accession>A0ABS6K5L2</accession>
<proteinExistence type="predicted"/>
<sequence>MEGNTHTRFEKLRLTSIVDGLPLAIEVIEPIGPIYGVIQISHGMAEHKE</sequence>
<evidence type="ECO:0000313" key="1">
    <source>
        <dbReference type="EMBL" id="MBU9725788.1"/>
    </source>
</evidence>
<dbReference type="EMBL" id="JAHQCX010000004">
    <property type="protein sequence ID" value="MBU9725788.1"/>
    <property type="molecule type" value="Genomic_DNA"/>
</dbReference>
<dbReference type="Proteomes" id="UP001314681">
    <property type="component" value="Unassembled WGS sequence"/>
</dbReference>
<evidence type="ECO:0000313" key="2">
    <source>
        <dbReference type="Proteomes" id="UP001314681"/>
    </source>
</evidence>
<protein>
    <submittedName>
        <fullName evidence="1">Uncharacterized protein</fullName>
    </submittedName>
</protein>
<reference evidence="1 2" key="1">
    <citation type="submission" date="2021-06" db="EMBL/GenBank/DDBJ databases">
        <title>Description of novel taxa of the family Lachnospiraceae.</title>
        <authorList>
            <person name="Chaplin A.V."/>
            <person name="Sokolova S.R."/>
            <person name="Pikina A.P."/>
            <person name="Korzhanova M."/>
            <person name="Belova V."/>
            <person name="Korostin D."/>
            <person name="Efimov B.A."/>
        </authorList>
    </citation>
    <scope>NUCLEOTIDE SEQUENCE [LARGE SCALE GENOMIC DNA]</scope>
    <source>
        <strain evidence="1 2">ASD4241</strain>
    </source>
</reference>
<name>A0ABS6K5L2_9FIRM</name>
<comment type="caution">
    <text evidence="1">The sequence shown here is derived from an EMBL/GenBank/DDBJ whole genome shotgun (WGS) entry which is preliminary data.</text>
</comment>
<dbReference type="RefSeq" id="WP_238726552.1">
    <property type="nucleotide sequence ID" value="NZ_JAHQCX010000004.1"/>
</dbReference>
<keyword evidence="2" id="KW-1185">Reference proteome</keyword>